<keyword evidence="1" id="KW-0812">Transmembrane</keyword>
<sequence length="142" mass="16420">MALVESDGNCFFRALSDQICNSEGGHILLRALIIGFMNDNAGEFQQIIDYNYYLSWANFIYKMLQSGIFVDAVVIIASAMFLQRVIIIHQFEQRPILFKPSIFISNNNQIHLAYDSEKLHYNSLWSIEGKRLQIDESECRFA</sequence>
<dbReference type="AlphaFoldDB" id="A0A815Y382"/>
<dbReference type="Proteomes" id="UP000663828">
    <property type="component" value="Unassembled WGS sequence"/>
</dbReference>
<dbReference type="SUPFAM" id="SSF54001">
    <property type="entry name" value="Cysteine proteinases"/>
    <property type="match status" value="1"/>
</dbReference>
<dbReference type="InterPro" id="IPR038765">
    <property type="entry name" value="Papain-like_cys_pep_sf"/>
</dbReference>
<comment type="caution">
    <text evidence="4">The sequence shown here is derived from an EMBL/GenBank/DDBJ whole genome shotgun (WGS) entry which is preliminary data.</text>
</comment>
<dbReference type="Pfam" id="PF02338">
    <property type="entry name" value="OTU"/>
    <property type="match status" value="1"/>
</dbReference>
<dbReference type="PANTHER" id="PTHR12419">
    <property type="entry name" value="OTU DOMAIN CONTAINING PROTEIN"/>
    <property type="match status" value="1"/>
</dbReference>
<dbReference type="EMBL" id="CAJNOR010005513">
    <property type="protein sequence ID" value="CAF1565506.1"/>
    <property type="molecule type" value="Genomic_DNA"/>
</dbReference>
<evidence type="ECO:0000313" key="3">
    <source>
        <dbReference type="EMBL" id="CAF1523493.1"/>
    </source>
</evidence>
<keyword evidence="5" id="KW-1185">Reference proteome</keyword>
<dbReference type="PANTHER" id="PTHR12419:SF7">
    <property type="entry name" value="OTU DOMAIN-CONTAINING PROTEIN 3"/>
    <property type="match status" value="1"/>
</dbReference>
<evidence type="ECO:0000256" key="1">
    <source>
        <dbReference type="SAM" id="Phobius"/>
    </source>
</evidence>
<name>A0A815Y382_ADIRI</name>
<keyword evidence="1" id="KW-0472">Membrane</keyword>
<dbReference type="Gene3D" id="3.90.70.80">
    <property type="match status" value="1"/>
</dbReference>
<dbReference type="GO" id="GO:0004843">
    <property type="term" value="F:cysteine-type deubiquitinase activity"/>
    <property type="evidence" value="ECO:0007669"/>
    <property type="project" value="TreeGrafter"/>
</dbReference>
<proteinExistence type="predicted"/>
<feature type="domain" description="OTU" evidence="2">
    <location>
        <begin position="1"/>
        <end position="127"/>
    </location>
</feature>
<dbReference type="InterPro" id="IPR003323">
    <property type="entry name" value="OTU_dom"/>
</dbReference>
<evidence type="ECO:0000259" key="2">
    <source>
        <dbReference type="PROSITE" id="PS50802"/>
    </source>
</evidence>
<reference evidence="4" key="1">
    <citation type="submission" date="2021-02" db="EMBL/GenBank/DDBJ databases">
        <authorList>
            <person name="Nowell W R."/>
        </authorList>
    </citation>
    <scope>NUCLEOTIDE SEQUENCE</scope>
</reference>
<dbReference type="OrthoDB" id="415023at2759"/>
<dbReference type="PROSITE" id="PS50802">
    <property type="entry name" value="OTU"/>
    <property type="match status" value="1"/>
</dbReference>
<protein>
    <recommendedName>
        <fullName evidence="2">OTU domain-containing protein</fullName>
    </recommendedName>
</protein>
<feature type="transmembrane region" description="Helical" evidence="1">
    <location>
        <begin position="59"/>
        <end position="82"/>
    </location>
</feature>
<dbReference type="GO" id="GO:0016579">
    <property type="term" value="P:protein deubiquitination"/>
    <property type="evidence" value="ECO:0007669"/>
    <property type="project" value="TreeGrafter"/>
</dbReference>
<keyword evidence="1" id="KW-1133">Transmembrane helix</keyword>
<dbReference type="InterPro" id="IPR050704">
    <property type="entry name" value="Peptidase_C85-like"/>
</dbReference>
<evidence type="ECO:0000313" key="4">
    <source>
        <dbReference type="EMBL" id="CAF1565506.1"/>
    </source>
</evidence>
<accession>A0A815Y382</accession>
<organism evidence="4 5">
    <name type="scientific">Adineta ricciae</name>
    <name type="common">Rotifer</name>
    <dbReference type="NCBI Taxonomy" id="249248"/>
    <lineage>
        <taxon>Eukaryota</taxon>
        <taxon>Metazoa</taxon>
        <taxon>Spiralia</taxon>
        <taxon>Gnathifera</taxon>
        <taxon>Rotifera</taxon>
        <taxon>Eurotatoria</taxon>
        <taxon>Bdelloidea</taxon>
        <taxon>Adinetida</taxon>
        <taxon>Adinetidae</taxon>
        <taxon>Adineta</taxon>
    </lineage>
</organism>
<gene>
    <name evidence="3" type="ORF">EDS130_LOCUS44040</name>
    <name evidence="4" type="ORF">XAT740_LOCUS43999</name>
</gene>
<dbReference type="EMBL" id="CAJNOJ010000795">
    <property type="protein sequence ID" value="CAF1523493.1"/>
    <property type="molecule type" value="Genomic_DNA"/>
</dbReference>
<evidence type="ECO:0000313" key="5">
    <source>
        <dbReference type="Proteomes" id="UP000663828"/>
    </source>
</evidence>
<dbReference type="Proteomes" id="UP000663852">
    <property type="component" value="Unassembled WGS sequence"/>
</dbReference>